<dbReference type="InterPro" id="IPR001303">
    <property type="entry name" value="Aldolase_II/adducin_N"/>
</dbReference>
<dbReference type="PANTHER" id="PTHR22789">
    <property type="entry name" value="FUCULOSE PHOSPHATE ALDOLASE"/>
    <property type="match status" value="1"/>
</dbReference>
<keyword evidence="2" id="KW-0456">Lyase</keyword>
<evidence type="ECO:0000256" key="2">
    <source>
        <dbReference type="ARBA" id="ARBA00023239"/>
    </source>
</evidence>
<dbReference type="SMART" id="SM01007">
    <property type="entry name" value="Aldolase_II"/>
    <property type="match status" value="2"/>
</dbReference>
<organism evidence="4 5">
    <name type="scientific">Niabella yanshanensis</name>
    <dbReference type="NCBI Taxonomy" id="577386"/>
    <lineage>
        <taxon>Bacteria</taxon>
        <taxon>Pseudomonadati</taxon>
        <taxon>Bacteroidota</taxon>
        <taxon>Chitinophagia</taxon>
        <taxon>Chitinophagales</taxon>
        <taxon>Chitinophagaceae</taxon>
        <taxon>Niabella</taxon>
    </lineage>
</organism>
<keyword evidence="1" id="KW-0479">Metal-binding</keyword>
<sequence length="442" mass="48953">MTSLLDTKTMHPRDQITVVMRRIYDRVLTTTSGGNLSIRDDDDNVWITPAGVDKGLLKPSDIVCVKKDGTIIGDHSPSSEYPFHLAIYNRRPDIKAVVHAHPPGIVAFSIARQVPDTRVLPQVRSFCGEIGYAPYAMPGTEALGHSIASQFNEGVHIVIMENHGTVIGGSDISDAYQKFELVEVTAKSILYGSKLGKVKVLEDSQIDGQLKQYAKKLPDAAAGNPELSSISREKRTEILKIVKRACRQGLLLGAYGSISTRINEDEFLITPDAISKWDLTLEDMVQVSYGKKDPGKNPDHSVLLHQAIYKQHPDINAIIITQPTYLTSFAITGARFNVRTIPETWIYLQDVQTGGFGCQFDKENGLLSMISQDSPVVILKNECTIVTGNKLLQAFDYLEVAEFSAKSLILSASLGDMIPISDNEIEELGKVMSRWKNYEWKM</sequence>
<dbReference type="Pfam" id="PF00596">
    <property type="entry name" value="Aldolase_II"/>
    <property type="match status" value="2"/>
</dbReference>
<name>A0ABZ0W5I1_9BACT</name>
<gene>
    <name evidence="4" type="ORF">U0035_00135</name>
</gene>
<keyword evidence="5" id="KW-1185">Reference proteome</keyword>
<evidence type="ECO:0000256" key="1">
    <source>
        <dbReference type="ARBA" id="ARBA00022723"/>
    </source>
</evidence>
<evidence type="ECO:0000313" key="5">
    <source>
        <dbReference type="Proteomes" id="UP001325680"/>
    </source>
</evidence>
<dbReference type="InterPro" id="IPR036409">
    <property type="entry name" value="Aldolase_II/adducin_N_sf"/>
</dbReference>
<proteinExistence type="predicted"/>
<dbReference type="InterPro" id="IPR050197">
    <property type="entry name" value="Aldolase_class_II_sugar_metab"/>
</dbReference>
<feature type="domain" description="Class II aldolase/adducin N-terminal" evidence="3">
    <location>
        <begin position="14"/>
        <end position="190"/>
    </location>
</feature>
<feature type="domain" description="Class II aldolase/adducin N-terminal" evidence="3">
    <location>
        <begin position="236"/>
        <end position="409"/>
    </location>
</feature>
<dbReference type="SUPFAM" id="SSF53639">
    <property type="entry name" value="AraD/HMP-PK domain-like"/>
    <property type="match status" value="2"/>
</dbReference>
<dbReference type="EMBL" id="CP139960">
    <property type="protein sequence ID" value="WQD38553.1"/>
    <property type="molecule type" value="Genomic_DNA"/>
</dbReference>
<reference evidence="4 5" key="1">
    <citation type="submission" date="2023-12" db="EMBL/GenBank/DDBJ databases">
        <title>Genome sequencing and assembly of bacterial species from a model synthetic community.</title>
        <authorList>
            <person name="Hogle S.L."/>
        </authorList>
    </citation>
    <scope>NUCLEOTIDE SEQUENCE [LARGE SCALE GENOMIC DNA]</scope>
    <source>
        <strain evidence="4 5">HAMBI_3031</strain>
    </source>
</reference>
<dbReference type="Proteomes" id="UP001325680">
    <property type="component" value="Chromosome"/>
</dbReference>
<evidence type="ECO:0000313" key="4">
    <source>
        <dbReference type="EMBL" id="WQD38553.1"/>
    </source>
</evidence>
<evidence type="ECO:0000259" key="3">
    <source>
        <dbReference type="SMART" id="SM01007"/>
    </source>
</evidence>
<dbReference type="PANTHER" id="PTHR22789:SF0">
    <property type="entry name" value="3-OXO-TETRONATE 4-PHOSPHATE DECARBOXYLASE-RELATED"/>
    <property type="match status" value="1"/>
</dbReference>
<protein>
    <submittedName>
        <fullName evidence="4">Class II aldolase/adducin family protein</fullName>
    </submittedName>
</protein>
<dbReference type="Gene3D" id="3.40.225.10">
    <property type="entry name" value="Class II aldolase/adducin N-terminal domain"/>
    <property type="match status" value="2"/>
</dbReference>
<accession>A0ABZ0W5I1</accession>
<dbReference type="RefSeq" id="WP_114791298.1">
    <property type="nucleotide sequence ID" value="NZ_CP139960.1"/>
</dbReference>